<keyword evidence="1" id="KW-0472">Membrane</keyword>
<dbReference type="Proteomes" id="UP000247465">
    <property type="component" value="Chromosome"/>
</dbReference>
<accession>A0A2Z4AD04</accession>
<sequence length="469" mass="51690">MPRNRESKTSSIDLYALAPESVRDPPRDFKERLRFLGPSLILVGGIVGSGEIILTTSLGALVGFSMLWFVLLSCWSKNIIQSELARYSVSTGEPFLHAFNRLPGKILAFGGKRVSWYIYFWLLLIIPGVFLAGGGIYGGAGQVIHAAIPAIGSEWWTIGLAVLSSIIICTGSYKGIERLLTVMVISFTIVTLICAVLLQTTEYAITWDEVQGGLTFSFPVFAILVALGMYGATGVGTADQIFYTYWCVEKGYARFTGPVNDSKDWVKRARGWIKVMHLDVILSLILLTFATIPFYMLGAGILHQLGQQPDGLETISVISSIYTRILGGWAFWLFMAGAFIVLFSTCISGLGGGARTFADGLAVLGLMERNDYTLRIQVLRGYAIVTPLVQALSYYIFQNPVWMLTVGMAIGVIQFPIIAAGTIYLRYKFLDQRIAPSRLTNIALWMSFFIMLGLAVWILYLSYPVKTTA</sequence>
<feature type="transmembrane region" description="Helical" evidence="1">
    <location>
        <begin position="329"/>
        <end position="358"/>
    </location>
</feature>
<name>A0A2Z4AD04_9BACT</name>
<feature type="transmembrane region" description="Helical" evidence="1">
    <location>
        <begin position="403"/>
        <end position="427"/>
    </location>
</feature>
<organism evidence="2 3">
    <name type="scientific">Candidatus Moanibacter tarae</name>
    <dbReference type="NCBI Taxonomy" id="2200854"/>
    <lineage>
        <taxon>Bacteria</taxon>
        <taxon>Pseudomonadati</taxon>
        <taxon>Verrucomicrobiota</taxon>
        <taxon>Opitutia</taxon>
        <taxon>Puniceicoccales</taxon>
        <taxon>Puniceicoccales incertae sedis</taxon>
        <taxon>Candidatus Moanibacter</taxon>
    </lineage>
</organism>
<feature type="transmembrane region" description="Helical" evidence="1">
    <location>
        <begin position="143"/>
        <end position="167"/>
    </location>
</feature>
<feature type="transmembrane region" description="Helical" evidence="1">
    <location>
        <begin position="280"/>
        <end position="302"/>
    </location>
</feature>
<gene>
    <name evidence="2" type="ORF">DF168_01280</name>
</gene>
<proteinExistence type="predicted"/>
<feature type="transmembrane region" description="Helical" evidence="1">
    <location>
        <begin position="33"/>
        <end position="54"/>
    </location>
</feature>
<evidence type="ECO:0000313" key="3">
    <source>
        <dbReference type="Proteomes" id="UP000247465"/>
    </source>
</evidence>
<feature type="transmembrane region" description="Helical" evidence="1">
    <location>
        <begin position="379"/>
        <end position="397"/>
    </location>
</feature>
<dbReference type="NCBIfam" id="NF037982">
    <property type="entry name" value="Nramp_1"/>
    <property type="match status" value="1"/>
</dbReference>
<dbReference type="AlphaFoldDB" id="A0A2Z4AD04"/>
<protein>
    <recommendedName>
        <fullName evidence="4">Divalent metal cation transporter MntH</fullName>
    </recommendedName>
</protein>
<reference evidence="2 3" key="1">
    <citation type="submission" date="2018-06" db="EMBL/GenBank/DDBJ databases">
        <title>Draft Genome Sequence of a Novel Marine Bacterium Related to the Verrucomicrobia.</title>
        <authorList>
            <person name="Vosseberg J."/>
            <person name="Martijn J."/>
            <person name="Ettema T.J.G."/>
        </authorList>
    </citation>
    <scope>NUCLEOTIDE SEQUENCE [LARGE SCALE GENOMIC DNA]</scope>
    <source>
        <strain evidence="2">TARA_B100001123</strain>
    </source>
</reference>
<feature type="transmembrane region" description="Helical" evidence="1">
    <location>
        <begin position="210"/>
        <end position="232"/>
    </location>
</feature>
<feature type="transmembrane region" description="Helical" evidence="1">
    <location>
        <begin position="60"/>
        <end position="80"/>
    </location>
</feature>
<dbReference type="KEGG" id="mtar:DF168_01280"/>
<feature type="transmembrane region" description="Helical" evidence="1">
    <location>
        <begin position="439"/>
        <end position="463"/>
    </location>
</feature>
<evidence type="ECO:0008006" key="4">
    <source>
        <dbReference type="Google" id="ProtNLM"/>
    </source>
</evidence>
<feature type="transmembrane region" description="Helical" evidence="1">
    <location>
        <begin position="179"/>
        <end position="198"/>
    </location>
</feature>
<feature type="transmembrane region" description="Helical" evidence="1">
    <location>
        <begin position="116"/>
        <end position="137"/>
    </location>
</feature>
<evidence type="ECO:0000313" key="2">
    <source>
        <dbReference type="EMBL" id="AWT60079.1"/>
    </source>
</evidence>
<keyword evidence="1" id="KW-1133">Transmembrane helix</keyword>
<dbReference type="EMBL" id="CP029803">
    <property type="protein sequence ID" value="AWT60079.1"/>
    <property type="molecule type" value="Genomic_DNA"/>
</dbReference>
<keyword evidence="1" id="KW-0812">Transmembrane</keyword>
<evidence type="ECO:0000256" key="1">
    <source>
        <dbReference type="SAM" id="Phobius"/>
    </source>
</evidence>